<dbReference type="OrthoDB" id="9796817at2"/>
<dbReference type="InterPro" id="IPR039424">
    <property type="entry name" value="SBP_5"/>
</dbReference>
<dbReference type="PROSITE" id="PS01040">
    <property type="entry name" value="SBP_BACTERIAL_5"/>
    <property type="match status" value="1"/>
</dbReference>
<comment type="caution">
    <text evidence="7">The sequence shown here is derived from an EMBL/GenBank/DDBJ whole genome shotgun (WGS) entry which is preliminary data.</text>
</comment>
<evidence type="ECO:0000256" key="5">
    <source>
        <dbReference type="SAM" id="SignalP"/>
    </source>
</evidence>
<organism evidence="7 8">
    <name type="scientific">Brevibacterium paucivorans</name>
    <dbReference type="NCBI Taxonomy" id="170994"/>
    <lineage>
        <taxon>Bacteria</taxon>
        <taxon>Bacillati</taxon>
        <taxon>Actinomycetota</taxon>
        <taxon>Actinomycetes</taxon>
        <taxon>Micrococcales</taxon>
        <taxon>Brevibacteriaceae</taxon>
        <taxon>Brevibacterium</taxon>
    </lineage>
</organism>
<dbReference type="GO" id="GO:0042597">
    <property type="term" value="C:periplasmic space"/>
    <property type="evidence" value="ECO:0007669"/>
    <property type="project" value="UniProtKB-ARBA"/>
</dbReference>
<feature type="signal peptide" evidence="5">
    <location>
        <begin position="1"/>
        <end position="25"/>
    </location>
</feature>
<dbReference type="SUPFAM" id="SSF53850">
    <property type="entry name" value="Periplasmic binding protein-like II"/>
    <property type="match status" value="1"/>
</dbReference>
<dbReference type="PANTHER" id="PTHR30290">
    <property type="entry name" value="PERIPLASMIC BINDING COMPONENT OF ABC TRANSPORTER"/>
    <property type="match status" value="1"/>
</dbReference>
<dbReference type="PROSITE" id="PS51257">
    <property type="entry name" value="PROKAR_LIPOPROTEIN"/>
    <property type="match status" value="1"/>
</dbReference>
<dbReference type="Gene3D" id="3.40.190.10">
    <property type="entry name" value="Periplasmic binding protein-like II"/>
    <property type="match status" value="1"/>
</dbReference>
<dbReference type="InterPro" id="IPR030678">
    <property type="entry name" value="Peptide/Ni-bd"/>
</dbReference>
<evidence type="ECO:0000256" key="1">
    <source>
        <dbReference type="ARBA" id="ARBA00004193"/>
    </source>
</evidence>
<dbReference type="AlphaFoldDB" id="A0A2N6VNX7"/>
<evidence type="ECO:0000313" key="7">
    <source>
        <dbReference type="EMBL" id="PMD05851.1"/>
    </source>
</evidence>
<accession>A0A2N6VNX7</accession>
<dbReference type="PANTHER" id="PTHR30290:SF9">
    <property type="entry name" value="OLIGOPEPTIDE-BINDING PROTEIN APPA"/>
    <property type="match status" value="1"/>
</dbReference>
<keyword evidence="4 5" id="KW-0732">Signal</keyword>
<dbReference type="GO" id="GO:1904680">
    <property type="term" value="F:peptide transmembrane transporter activity"/>
    <property type="evidence" value="ECO:0007669"/>
    <property type="project" value="TreeGrafter"/>
</dbReference>
<dbReference type="PIRSF" id="PIRSF002741">
    <property type="entry name" value="MppA"/>
    <property type="match status" value="1"/>
</dbReference>
<protein>
    <submittedName>
        <fullName evidence="7">Peptide ABC transporter substrate-binding protein</fullName>
    </submittedName>
</protein>
<name>A0A2N6VNX7_9MICO</name>
<dbReference type="Proteomes" id="UP000235598">
    <property type="component" value="Unassembled WGS sequence"/>
</dbReference>
<evidence type="ECO:0000313" key="8">
    <source>
        <dbReference type="Proteomes" id="UP000235598"/>
    </source>
</evidence>
<evidence type="ECO:0000259" key="6">
    <source>
        <dbReference type="Pfam" id="PF00496"/>
    </source>
</evidence>
<feature type="domain" description="Solute-binding protein family 5" evidence="6">
    <location>
        <begin position="78"/>
        <end position="409"/>
    </location>
</feature>
<gene>
    <name evidence="7" type="ORF">CJ199_00065</name>
</gene>
<dbReference type="EMBL" id="PNHK01000001">
    <property type="protein sequence ID" value="PMD05851.1"/>
    <property type="molecule type" value="Genomic_DNA"/>
</dbReference>
<sequence>MKTRFGLALVATVSSLALVGCNAGASSSGSSDARTDMVIAHTAEPANLDFTTSAGAAVPQALMENVYESLVRIDQEGQIQPALAESWDLSEDRKTYTFKLRKDVKFSSGADFTADDVKFSYERVKSDAWKNALKAKMDVVDTINVVDDATVEITLSHPSNRWLFDLASLVGAVFDEEGVNDLANKAVGTGPFAVDTFTRGQKIVFAARDDYWGEKPKLDKVTFKYFKDPVASANALKSGEVDVLASLQAPDLLSSFEKESDKYKVVEGTSNGEVLLALNNAGGVFKDKKVREAVMYALDEQAIIDTAWSGHGTLIGSMVPPTDPYYEDLTNKWPHDVEKAKKLIEEAGVKDQTVKFTVPNLPYATASANVVVSQLEAVGLKAKVETQEFPAVWLDKTFTNHEYDMSIINHIEARDILTVFGEGYYTGYDSKKISDIAAKADEGSEEEYTEGMKQVARTITEDAAAGFLFLFPNLVVTNSKVTGVAENQVSDAFRIADLGWE</sequence>
<dbReference type="InterPro" id="IPR000914">
    <property type="entry name" value="SBP_5_dom"/>
</dbReference>
<evidence type="ECO:0000256" key="4">
    <source>
        <dbReference type="ARBA" id="ARBA00022729"/>
    </source>
</evidence>
<keyword evidence="3" id="KW-0813">Transport</keyword>
<reference evidence="7 8" key="1">
    <citation type="submission" date="2017-09" db="EMBL/GenBank/DDBJ databases">
        <title>Bacterial strain isolated from the female urinary microbiota.</title>
        <authorList>
            <person name="Thomas-White K."/>
            <person name="Kumar N."/>
            <person name="Forster S."/>
            <person name="Putonti C."/>
            <person name="Lawley T."/>
            <person name="Wolfe A.J."/>
        </authorList>
    </citation>
    <scope>NUCLEOTIDE SEQUENCE [LARGE SCALE GENOMIC DNA]</scope>
    <source>
        <strain evidence="7 8">UMB1301</strain>
    </source>
</reference>
<dbReference type="Gene3D" id="3.10.105.10">
    <property type="entry name" value="Dipeptide-binding Protein, Domain 3"/>
    <property type="match status" value="1"/>
</dbReference>
<evidence type="ECO:0000256" key="2">
    <source>
        <dbReference type="ARBA" id="ARBA00005695"/>
    </source>
</evidence>
<comment type="subcellular location">
    <subcellularLocation>
        <location evidence="1">Cell membrane</location>
        <topology evidence="1">Lipid-anchor</topology>
    </subcellularLocation>
</comment>
<proteinExistence type="inferred from homology"/>
<comment type="similarity">
    <text evidence="2">Belongs to the bacterial solute-binding protein 5 family.</text>
</comment>
<evidence type="ECO:0000256" key="3">
    <source>
        <dbReference type="ARBA" id="ARBA00022448"/>
    </source>
</evidence>
<dbReference type="GO" id="GO:0015833">
    <property type="term" value="P:peptide transport"/>
    <property type="evidence" value="ECO:0007669"/>
    <property type="project" value="TreeGrafter"/>
</dbReference>
<dbReference type="Pfam" id="PF00496">
    <property type="entry name" value="SBP_bac_5"/>
    <property type="match status" value="1"/>
</dbReference>
<dbReference type="CDD" id="cd08494">
    <property type="entry name" value="PBP2_NikA_DppA_OppA_like_6"/>
    <property type="match status" value="1"/>
</dbReference>
<feature type="chain" id="PRO_5014859948" evidence="5">
    <location>
        <begin position="26"/>
        <end position="501"/>
    </location>
</feature>
<dbReference type="RefSeq" id="WP_102237510.1">
    <property type="nucleotide sequence ID" value="NZ_PNHK01000001.1"/>
</dbReference>
<dbReference type="GO" id="GO:0043190">
    <property type="term" value="C:ATP-binding cassette (ABC) transporter complex"/>
    <property type="evidence" value="ECO:0007669"/>
    <property type="project" value="InterPro"/>
</dbReference>
<dbReference type="InterPro" id="IPR023765">
    <property type="entry name" value="SBP_5_CS"/>
</dbReference>